<name>A0ABX3P525_9BACT</name>
<reference evidence="2 3" key="1">
    <citation type="submission" date="2016-04" db="EMBL/GenBank/DDBJ databases">
        <authorList>
            <person name="Chen L."/>
            <person name="Zhuang W."/>
            <person name="Wang G."/>
        </authorList>
    </citation>
    <scope>NUCLEOTIDE SEQUENCE [LARGE SCALE GENOMIC DNA]</scope>
    <source>
        <strain evidence="3">GR20</strain>
    </source>
</reference>
<evidence type="ECO:0000313" key="2">
    <source>
        <dbReference type="EMBL" id="OQP55054.1"/>
    </source>
</evidence>
<feature type="transmembrane region" description="Helical" evidence="1">
    <location>
        <begin position="111"/>
        <end position="132"/>
    </location>
</feature>
<proteinExistence type="predicted"/>
<comment type="caution">
    <text evidence="2">The sequence shown here is derived from an EMBL/GenBank/DDBJ whole genome shotgun (WGS) entry which is preliminary data.</text>
</comment>
<sequence>MQQPNAFKVLKVLHTALLMSMIIFSVVAIVLVQRNLIPASGETLERSLQLVCILVSGVMLLAGFNIFKKKMMAARNDTGPGEQRMDLYRAACILWWAMIEGPGLLATVGYILTHNLAFLALAVFHITCLFVFSPRKANIVVLLNLTPAEVARLEGTK</sequence>
<keyword evidence="1" id="KW-0472">Membrane</keyword>
<feature type="transmembrane region" description="Helical" evidence="1">
    <location>
        <begin position="87"/>
        <end position="105"/>
    </location>
</feature>
<dbReference type="Proteomes" id="UP000192277">
    <property type="component" value="Unassembled WGS sequence"/>
</dbReference>
<keyword evidence="1" id="KW-1133">Transmembrane helix</keyword>
<dbReference type="RefSeq" id="WP_014222616.1">
    <property type="nucleotide sequence ID" value="NZ_LWBO01000001.1"/>
</dbReference>
<evidence type="ECO:0000313" key="3">
    <source>
        <dbReference type="Proteomes" id="UP000192277"/>
    </source>
</evidence>
<dbReference type="EMBL" id="LWBO01000001">
    <property type="protein sequence ID" value="OQP55054.1"/>
    <property type="molecule type" value="Genomic_DNA"/>
</dbReference>
<organism evidence="2 3">
    <name type="scientific">Niastella koreensis</name>
    <dbReference type="NCBI Taxonomy" id="354356"/>
    <lineage>
        <taxon>Bacteria</taxon>
        <taxon>Pseudomonadati</taxon>
        <taxon>Bacteroidota</taxon>
        <taxon>Chitinophagia</taxon>
        <taxon>Chitinophagales</taxon>
        <taxon>Chitinophagaceae</taxon>
        <taxon>Niastella</taxon>
    </lineage>
</organism>
<accession>A0ABX3P525</accession>
<gene>
    <name evidence="2" type="ORF">A4D02_01665</name>
</gene>
<keyword evidence="3" id="KW-1185">Reference proteome</keyword>
<feature type="transmembrane region" description="Helical" evidence="1">
    <location>
        <begin position="12"/>
        <end position="32"/>
    </location>
</feature>
<evidence type="ECO:0000256" key="1">
    <source>
        <dbReference type="SAM" id="Phobius"/>
    </source>
</evidence>
<protein>
    <submittedName>
        <fullName evidence="2">Uncharacterized protein</fullName>
    </submittedName>
</protein>
<keyword evidence="1" id="KW-0812">Transmembrane</keyword>
<feature type="transmembrane region" description="Helical" evidence="1">
    <location>
        <begin position="47"/>
        <end position="67"/>
    </location>
</feature>